<keyword evidence="4" id="KW-0597">Phosphoprotein</keyword>
<dbReference type="Pfam" id="PF00512">
    <property type="entry name" value="HisKA"/>
    <property type="match status" value="1"/>
</dbReference>
<evidence type="ECO:0000256" key="11">
    <source>
        <dbReference type="SAM" id="MobiDB-lite"/>
    </source>
</evidence>
<comment type="caution">
    <text evidence="14">The sequence shown here is derived from an EMBL/GenBank/DDBJ whole genome shotgun (WGS) entry which is preliminary data.</text>
</comment>
<keyword evidence="7" id="KW-0418">Kinase</keyword>
<evidence type="ECO:0000256" key="1">
    <source>
        <dbReference type="ARBA" id="ARBA00000085"/>
    </source>
</evidence>
<dbReference type="InterPro" id="IPR050428">
    <property type="entry name" value="TCS_sensor_his_kinase"/>
</dbReference>
<dbReference type="InterPro" id="IPR036890">
    <property type="entry name" value="HATPase_C_sf"/>
</dbReference>
<accession>A0ABQ4H1F4</accession>
<feature type="region of interest" description="Disordered" evidence="11">
    <location>
        <begin position="279"/>
        <end position="305"/>
    </location>
</feature>
<dbReference type="Gene3D" id="1.10.287.130">
    <property type="match status" value="1"/>
</dbReference>
<dbReference type="Proteomes" id="UP000660454">
    <property type="component" value="Unassembled WGS sequence"/>
</dbReference>
<evidence type="ECO:0000259" key="13">
    <source>
        <dbReference type="PROSITE" id="PS50885"/>
    </source>
</evidence>
<dbReference type="CDD" id="cd00082">
    <property type="entry name" value="HisKA"/>
    <property type="match status" value="1"/>
</dbReference>
<evidence type="ECO:0000256" key="2">
    <source>
        <dbReference type="ARBA" id="ARBA00004236"/>
    </source>
</evidence>
<evidence type="ECO:0000313" key="15">
    <source>
        <dbReference type="Proteomes" id="UP000660454"/>
    </source>
</evidence>
<evidence type="ECO:0000256" key="10">
    <source>
        <dbReference type="SAM" id="Coils"/>
    </source>
</evidence>
<dbReference type="InterPro" id="IPR003661">
    <property type="entry name" value="HisK_dim/P_dom"/>
</dbReference>
<dbReference type="EMBL" id="BOOF01000081">
    <property type="protein sequence ID" value="GIH67520.1"/>
    <property type="molecule type" value="Genomic_DNA"/>
</dbReference>
<feature type="region of interest" description="Disordered" evidence="11">
    <location>
        <begin position="367"/>
        <end position="446"/>
    </location>
</feature>
<sequence>MTVTFRGGNGHIRALAGRLRRIRAGRVADALLIVVPAAVKARRAGDRSLRAVASLRLELDAINLGEASPRVCETGGGEEIARLARAVNRTLERLREADDRAERARERQRQFAADASHELCTPIAALRTRLEEAQLHPDETDLDDLLGHTLHDLDRVQGIVTDLLLLTRLGTAPCRAERVNLTALVRAEAARRMDGHDIRLRLDPAVTVEGDPEQIIRVLGNLLDNARRHAARTIRIGLRRAGDGAELTVADDGEGIALADRERIFHRFARLDAARSRDRGGAGLGLAGRSRHRLRPRRQPPRRGVRMGRSVLRPAAAAVAGSPPVIRPALTSGLAPRRSRQVRCHGGMELRELRAYVVVAEEGGHVGRGASAAHQSARAVSDRRHAGAPAGGETAGPQQRRSAAHRGGDDAARRGARRTRPVRPGTADDGRVHERGRRGPAGGDPP</sequence>
<keyword evidence="8" id="KW-1133">Transmembrane helix</keyword>
<dbReference type="SMART" id="SM00388">
    <property type="entry name" value="HisKA"/>
    <property type="match status" value="1"/>
</dbReference>
<keyword evidence="9" id="KW-0902">Two-component regulatory system</keyword>
<reference evidence="14 15" key="1">
    <citation type="submission" date="2021-01" db="EMBL/GenBank/DDBJ databases">
        <title>Whole genome shotgun sequence of Microbispora siamensis NBRC 104113.</title>
        <authorList>
            <person name="Komaki H."/>
            <person name="Tamura T."/>
        </authorList>
    </citation>
    <scope>NUCLEOTIDE SEQUENCE [LARGE SCALE GENOMIC DNA]</scope>
    <source>
        <strain evidence="14 15">NBRC 104113</strain>
    </source>
</reference>
<dbReference type="PANTHER" id="PTHR45436:SF5">
    <property type="entry name" value="SENSOR HISTIDINE KINASE TRCS"/>
    <property type="match status" value="1"/>
</dbReference>
<evidence type="ECO:0000259" key="12">
    <source>
        <dbReference type="PROSITE" id="PS50109"/>
    </source>
</evidence>
<dbReference type="SMART" id="SM00387">
    <property type="entry name" value="HATPase_c"/>
    <property type="match status" value="1"/>
</dbReference>
<keyword evidence="6" id="KW-0812">Transmembrane</keyword>
<keyword evidence="5" id="KW-0808">Transferase</keyword>
<evidence type="ECO:0000313" key="14">
    <source>
        <dbReference type="EMBL" id="GIH67520.1"/>
    </source>
</evidence>
<feature type="domain" description="Histidine kinase" evidence="12">
    <location>
        <begin position="114"/>
        <end position="287"/>
    </location>
</feature>
<protein>
    <recommendedName>
        <fullName evidence="3">histidine kinase</fullName>
        <ecNumber evidence="3">2.7.13.3</ecNumber>
    </recommendedName>
</protein>
<dbReference type="InterPro" id="IPR036097">
    <property type="entry name" value="HisK_dim/P_sf"/>
</dbReference>
<feature type="domain" description="HAMP" evidence="13">
    <location>
        <begin position="46"/>
        <end position="99"/>
    </location>
</feature>
<dbReference type="InterPro" id="IPR003660">
    <property type="entry name" value="HAMP_dom"/>
</dbReference>
<dbReference type="InterPro" id="IPR003594">
    <property type="entry name" value="HATPase_dom"/>
</dbReference>
<feature type="compositionally biased region" description="Basic residues" evidence="11">
    <location>
        <begin position="289"/>
        <end position="305"/>
    </location>
</feature>
<evidence type="ECO:0000256" key="4">
    <source>
        <dbReference type="ARBA" id="ARBA00022553"/>
    </source>
</evidence>
<organism evidence="14 15">
    <name type="scientific">Microbispora siamensis</name>
    <dbReference type="NCBI Taxonomy" id="564413"/>
    <lineage>
        <taxon>Bacteria</taxon>
        <taxon>Bacillati</taxon>
        <taxon>Actinomycetota</taxon>
        <taxon>Actinomycetes</taxon>
        <taxon>Streptosporangiales</taxon>
        <taxon>Streptosporangiaceae</taxon>
        <taxon>Microbispora</taxon>
    </lineage>
</organism>
<evidence type="ECO:0000256" key="8">
    <source>
        <dbReference type="ARBA" id="ARBA00022989"/>
    </source>
</evidence>
<evidence type="ECO:0000256" key="3">
    <source>
        <dbReference type="ARBA" id="ARBA00012438"/>
    </source>
</evidence>
<dbReference type="EC" id="2.7.13.3" evidence="3"/>
<evidence type="ECO:0000256" key="9">
    <source>
        <dbReference type="ARBA" id="ARBA00023012"/>
    </source>
</evidence>
<dbReference type="Gene3D" id="3.30.565.10">
    <property type="entry name" value="Histidine kinase-like ATPase, C-terminal domain"/>
    <property type="match status" value="1"/>
</dbReference>
<keyword evidence="8" id="KW-0472">Membrane</keyword>
<gene>
    <name evidence="14" type="ORF">Msi02_83370</name>
</gene>
<dbReference type="Pfam" id="PF02518">
    <property type="entry name" value="HATPase_c"/>
    <property type="match status" value="1"/>
</dbReference>
<comment type="catalytic activity">
    <reaction evidence="1">
        <text>ATP + protein L-histidine = ADP + protein N-phospho-L-histidine.</text>
        <dbReference type="EC" id="2.7.13.3"/>
    </reaction>
</comment>
<evidence type="ECO:0000256" key="7">
    <source>
        <dbReference type="ARBA" id="ARBA00022777"/>
    </source>
</evidence>
<feature type="coiled-coil region" evidence="10">
    <location>
        <begin position="80"/>
        <end position="114"/>
    </location>
</feature>
<dbReference type="PROSITE" id="PS50109">
    <property type="entry name" value="HIS_KIN"/>
    <property type="match status" value="1"/>
</dbReference>
<dbReference type="InterPro" id="IPR005467">
    <property type="entry name" value="His_kinase_dom"/>
</dbReference>
<dbReference type="PANTHER" id="PTHR45436">
    <property type="entry name" value="SENSOR HISTIDINE KINASE YKOH"/>
    <property type="match status" value="1"/>
</dbReference>
<evidence type="ECO:0000256" key="6">
    <source>
        <dbReference type="ARBA" id="ARBA00022692"/>
    </source>
</evidence>
<keyword evidence="10" id="KW-0175">Coiled coil</keyword>
<dbReference type="SUPFAM" id="SSF47384">
    <property type="entry name" value="Homodimeric domain of signal transducing histidine kinase"/>
    <property type="match status" value="1"/>
</dbReference>
<keyword evidence="15" id="KW-1185">Reference proteome</keyword>
<dbReference type="SUPFAM" id="SSF55874">
    <property type="entry name" value="ATPase domain of HSP90 chaperone/DNA topoisomerase II/histidine kinase"/>
    <property type="match status" value="1"/>
</dbReference>
<dbReference type="PROSITE" id="PS50885">
    <property type="entry name" value="HAMP"/>
    <property type="match status" value="1"/>
</dbReference>
<name>A0ABQ4H1F4_9ACTN</name>
<proteinExistence type="predicted"/>
<comment type="subcellular location">
    <subcellularLocation>
        <location evidence="2">Cell membrane</location>
    </subcellularLocation>
</comment>
<evidence type="ECO:0000256" key="5">
    <source>
        <dbReference type="ARBA" id="ARBA00022679"/>
    </source>
</evidence>